<dbReference type="STRING" id="990371.SAMN05421813_13311"/>
<protein>
    <submittedName>
        <fullName evidence="1">Sulfotransferase family protein</fullName>
    </submittedName>
</protein>
<dbReference type="GO" id="GO:0016740">
    <property type="term" value="F:transferase activity"/>
    <property type="evidence" value="ECO:0007669"/>
    <property type="project" value="UniProtKB-KW"/>
</dbReference>
<keyword evidence="1" id="KW-0808">Transferase</keyword>
<dbReference type="OrthoDB" id="1441538at2"/>
<accession>A0A1G9XXR2</accession>
<organism evidence="1 2">
    <name type="scientific">Daejeonella rubra</name>
    <dbReference type="NCBI Taxonomy" id="990371"/>
    <lineage>
        <taxon>Bacteria</taxon>
        <taxon>Pseudomonadati</taxon>
        <taxon>Bacteroidota</taxon>
        <taxon>Sphingobacteriia</taxon>
        <taxon>Sphingobacteriales</taxon>
        <taxon>Sphingobacteriaceae</taxon>
        <taxon>Daejeonella</taxon>
    </lineage>
</organism>
<reference evidence="2" key="1">
    <citation type="submission" date="2016-10" db="EMBL/GenBank/DDBJ databases">
        <authorList>
            <person name="Varghese N."/>
            <person name="Submissions S."/>
        </authorList>
    </citation>
    <scope>NUCLEOTIDE SEQUENCE [LARGE SCALE GENOMIC DNA]</scope>
    <source>
        <strain evidence="2">DSM 24536</strain>
    </source>
</reference>
<dbReference type="Pfam" id="PF13469">
    <property type="entry name" value="Sulfotransfer_3"/>
    <property type="match status" value="1"/>
</dbReference>
<dbReference type="SUPFAM" id="SSF52540">
    <property type="entry name" value="P-loop containing nucleoside triphosphate hydrolases"/>
    <property type="match status" value="1"/>
</dbReference>
<evidence type="ECO:0000313" key="1">
    <source>
        <dbReference type="EMBL" id="SDN01053.1"/>
    </source>
</evidence>
<evidence type="ECO:0000313" key="2">
    <source>
        <dbReference type="Proteomes" id="UP000199226"/>
    </source>
</evidence>
<dbReference type="AlphaFoldDB" id="A0A1G9XXR2"/>
<sequence length="352" mass="41369">MADSEYNFSSRFLHRMALQSTMMAEISFDAENSFVNKKGIEFSDSPVFISGLARSGTTMLMRYLHETGQFRSLTYLDMPFVLMPNLWKKLSYKKPATELKERAHQDGIMVSFESPEAFEEVFWRVFCGNKYIGKDRLELQKMDKSVLKKFREYIQNVILSTDDPKQSRYLSKNNNNILRLPYLFESFPETKLVIPFRDPLQHALSLLSQHKHFSEVQSKDKFSLDYMNWLGHFEFGLNQKPFHFEDDHTFIAMQKTDKMELNFWLLSWKSYYSYALKNAGNNSFFFSYEAFCINPSAVLSNLFKGIGLEASSADLKPFRPSDKNISGYDKDLHKDCMLIYNELESRFNTWQH</sequence>
<dbReference type="RefSeq" id="WP_090706711.1">
    <property type="nucleotide sequence ID" value="NZ_FNHH01000033.1"/>
</dbReference>
<dbReference type="InterPro" id="IPR027417">
    <property type="entry name" value="P-loop_NTPase"/>
</dbReference>
<keyword evidence="2" id="KW-1185">Reference proteome</keyword>
<dbReference type="Gene3D" id="3.40.50.300">
    <property type="entry name" value="P-loop containing nucleotide triphosphate hydrolases"/>
    <property type="match status" value="1"/>
</dbReference>
<proteinExistence type="predicted"/>
<name>A0A1G9XXR2_9SPHI</name>
<dbReference type="Proteomes" id="UP000199226">
    <property type="component" value="Unassembled WGS sequence"/>
</dbReference>
<dbReference type="EMBL" id="FNHH01000033">
    <property type="protein sequence ID" value="SDN01053.1"/>
    <property type="molecule type" value="Genomic_DNA"/>
</dbReference>
<gene>
    <name evidence="1" type="ORF">SAMN05421813_13311</name>
</gene>